<feature type="region of interest" description="Disordered" evidence="1">
    <location>
        <begin position="1"/>
        <end position="30"/>
    </location>
</feature>
<keyword evidence="3" id="KW-1185">Reference proteome</keyword>
<dbReference type="Proteomes" id="UP001064489">
    <property type="component" value="Chromosome 10"/>
</dbReference>
<dbReference type="AlphaFoldDB" id="A0AAD5IJA1"/>
<reference evidence="2" key="2">
    <citation type="submission" date="2023-02" db="EMBL/GenBank/DDBJ databases">
        <authorList>
            <person name="Swenson N.G."/>
            <person name="Wegrzyn J.L."/>
            <person name="Mcevoy S.L."/>
        </authorList>
    </citation>
    <scope>NUCLEOTIDE SEQUENCE</scope>
    <source>
        <strain evidence="2">91603</strain>
        <tissue evidence="2">Leaf</tissue>
    </source>
</reference>
<comment type="caution">
    <text evidence="2">The sequence shown here is derived from an EMBL/GenBank/DDBJ whole genome shotgun (WGS) entry which is preliminary data.</text>
</comment>
<protein>
    <submittedName>
        <fullName evidence="2">Uncharacterized protein</fullName>
    </submittedName>
</protein>
<evidence type="ECO:0000313" key="3">
    <source>
        <dbReference type="Proteomes" id="UP001064489"/>
    </source>
</evidence>
<evidence type="ECO:0000313" key="2">
    <source>
        <dbReference type="EMBL" id="KAI9165413.1"/>
    </source>
</evidence>
<proteinExistence type="predicted"/>
<evidence type="ECO:0000256" key="1">
    <source>
        <dbReference type="SAM" id="MobiDB-lite"/>
    </source>
</evidence>
<sequence>MYIDDVTEGVQDEEESEDDDSVKTDGGDNVMSLYSRDEKIRGGSAELPSIWTSSDPDKVATHWITRDLAYSNGAKRGLLEEGHQLVLLKDFVCKEDRVEPSSKQLYKKK</sequence>
<dbReference type="EMBL" id="JAJSOW010000105">
    <property type="protein sequence ID" value="KAI9165413.1"/>
    <property type="molecule type" value="Genomic_DNA"/>
</dbReference>
<feature type="compositionally biased region" description="Acidic residues" evidence="1">
    <location>
        <begin position="1"/>
        <end position="20"/>
    </location>
</feature>
<organism evidence="2 3">
    <name type="scientific">Acer negundo</name>
    <name type="common">Box elder</name>
    <dbReference type="NCBI Taxonomy" id="4023"/>
    <lineage>
        <taxon>Eukaryota</taxon>
        <taxon>Viridiplantae</taxon>
        <taxon>Streptophyta</taxon>
        <taxon>Embryophyta</taxon>
        <taxon>Tracheophyta</taxon>
        <taxon>Spermatophyta</taxon>
        <taxon>Magnoliopsida</taxon>
        <taxon>eudicotyledons</taxon>
        <taxon>Gunneridae</taxon>
        <taxon>Pentapetalae</taxon>
        <taxon>rosids</taxon>
        <taxon>malvids</taxon>
        <taxon>Sapindales</taxon>
        <taxon>Sapindaceae</taxon>
        <taxon>Hippocastanoideae</taxon>
        <taxon>Acereae</taxon>
        <taxon>Acer</taxon>
    </lineage>
</organism>
<accession>A0AAD5IJA1</accession>
<reference evidence="2" key="1">
    <citation type="journal article" date="2022" name="Plant J.">
        <title>Strategies of tolerance reflected in two North American maple genomes.</title>
        <authorList>
            <person name="McEvoy S.L."/>
            <person name="Sezen U.U."/>
            <person name="Trouern-Trend A."/>
            <person name="McMahon S.M."/>
            <person name="Schaberg P.G."/>
            <person name="Yang J."/>
            <person name="Wegrzyn J.L."/>
            <person name="Swenson N.G."/>
        </authorList>
    </citation>
    <scope>NUCLEOTIDE SEQUENCE</scope>
    <source>
        <strain evidence="2">91603</strain>
    </source>
</reference>
<gene>
    <name evidence="2" type="ORF">LWI28_013693</name>
</gene>
<name>A0AAD5IJA1_ACENE</name>